<protein>
    <submittedName>
        <fullName evidence="3">SDR family oxidoreductase</fullName>
    </submittedName>
</protein>
<sequence>MAGRTAVIIGGTSGIGRAVVDRFAAAGGAVILGGRSQETLDAELARIAGAGGTATGHVVDMAARESIAAFFARVPHLDYLFAPGAAYQVASIHSDDHDAVESPFRSKFWGQYYAVHEAAPKLSPDGAIVLMSGAAGARPVKGASAYAACNSAIEGLGRSLAIDLAPVRVNTVSPGTIDSDLWRRRPARQRSSAFDSYSRATALGRVGTVAEVADAVLFLFGNGYMTGSTLFVDGGYVLP</sequence>
<evidence type="ECO:0000313" key="4">
    <source>
        <dbReference type="Proteomes" id="UP001216674"/>
    </source>
</evidence>
<dbReference type="EMBL" id="JARJLM010000113">
    <property type="protein sequence ID" value="MDF3832589.1"/>
    <property type="molecule type" value="Genomic_DNA"/>
</dbReference>
<evidence type="ECO:0000256" key="2">
    <source>
        <dbReference type="ARBA" id="ARBA00023002"/>
    </source>
</evidence>
<dbReference type="CDD" id="cd05233">
    <property type="entry name" value="SDR_c"/>
    <property type="match status" value="1"/>
</dbReference>
<dbReference type="InterPro" id="IPR002347">
    <property type="entry name" value="SDR_fam"/>
</dbReference>
<evidence type="ECO:0000256" key="1">
    <source>
        <dbReference type="ARBA" id="ARBA00006484"/>
    </source>
</evidence>
<dbReference type="InterPro" id="IPR051122">
    <property type="entry name" value="SDR_DHRS6-like"/>
</dbReference>
<dbReference type="SUPFAM" id="SSF51735">
    <property type="entry name" value="NAD(P)-binding Rossmann-fold domains"/>
    <property type="match status" value="1"/>
</dbReference>
<keyword evidence="4" id="KW-1185">Reference proteome</keyword>
<dbReference type="PANTHER" id="PTHR43477">
    <property type="entry name" value="DIHYDROANTICAPSIN 7-DEHYDROGENASE"/>
    <property type="match status" value="1"/>
</dbReference>
<organism evidence="3 4">
    <name type="scientific">Cupriavidus basilensis</name>
    <dbReference type="NCBI Taxonomy" id="68895"/>
    <lineage>
        <taxon>Bacteria</taxon>
        <taxon>Pseudomonadati</taxon>
        <taxon>Pseudomonadota</taxon>
        <taxon>Betaproteobacteria</taxon>
        <taxon>Burkholderiales</taxon>
        <taxon>Burkholderiaceae</taxon>
        <taxon>Cupriavidus</taxon>
    </lineage>
</organism>
<dbReference type="Gene3D" id="3.40.50.720">
    <property type="entry name" value="NAD(P)-binding Rossmann-like Domain"/>
    <property type="match status" value="1"/>
</dbReference>
<comment type="caution">
    <text evidence="3">The sequence shown here is derived from an EMBL/GenBank/DDBJ whole genome shotgun (WGS) entry which is preliminary data.</text>
</comment>
<dbReference type="PANTHER" id="PTHR43477:SF1">
    <property type="entry name" value="DIHYDROANTICAPSIN 7-DEHYDROGENASE"/>
    <property type="match status" value="1"/>
</dbReference>
<dbReference type="Pfam" id="PF13561">
    <property type="entry name" value="adh_short_C2"/>
    <property type="match status" value="1"/>
</dbReference>
<dbReference type="InterPro" id="IPR036291">
    <property type="entry name" value="NAD(P)-bd_dom_sf"/>
</dbReference>
<name>A0ABT6AJ09_9BURK</name>
<reference evidence="3 4" key="1">
    <citation type="submission" date="2023-03" db="EMBL/GenBank/DDBJ databases">
        <title>Draft assemblies of triclosan tolerant bacteria isolated from returned activated sludge.</title>
        <authorList>
            <person name="Van Hamelsveld S."/>
        </authorList>
    </citation>
    <scope>NUCLEOTIDE SEQUENCE [LARGE SCALE GENOMIC DNA]</scope>
    <source>
        <strain evidence="3 4">GW210010_S58</strain>
    </source>
</reference>
<evidence type="ECO:0000313" key="3">
    <source>
        <dbReference type="EMBL" id="MDF3832589.1"/>
    </source>
</evidence>
<dbReference type="Proteomes" id="UP001216674">
    <property type="component" value="Unassembled WGS sequence"/>
</dbReference>
<comment type="similarity">
    <text evidence="1">Belongs to the short-chain dehydrogenases/reductases (SDR) family.</text>
</comment>
<dbReference type="PRINTS" id="PR00081">
    <property type="entry name" value="GDHRDH"/>
</dbReference>
<proteinExistence type="inferred from homology"/>
<accession>A0ABT6AJ09</accession>
<gene>
    <name evidence="3" type="ORF">P3W85_06465</name>
</gene>
<keyword evidence="2" id="KW-0560">Oxidoreductase</keyword>